<organism evidence="3 4">
    <name type="scientific">Operophtera brumata</name>
    <name type="common">Winter moth</name>
    <name type="synonym">Phalaena brumata</name>
    <dbReference type="NCBI Taxonomy" id="104452"/>
    <lineage>
        <taxon>Eukaryota</taxon>
        <taxon>Metazoa</taxon>
        <taxon>Ecdysozoa</taxon>
        <taxon>Arthropoda</taxon>
        <taxon>Hexapoda</taxon>
        <taxon>Insecta</taxon>
        <taxon>Pterygota</taxon>
        <taxon>Neoptera</taxon>
        <taxon>Endopterygota</taxon>
        <taxon>Lepidoptera</taxon>
        <taxon>Glossata</taxon>
        <taxon>Ditrysia</taxon>
        <taxon>Geometroidea</taxon>
        <taxon>Geometridae</taxon>
        <taxon>Larentiinae</taxon>
        <taxon>Operophtera</taxon>
    </lineage>
</organism>
<dbReference type="Pfam" id="PF17681">
    <property type="entry name" value="GCP_N_terminal"/>
    <property type="match status" value="1"/>
</dbReference>
<dbReference type="GO" id="GO:0005874">
    <property type="term" value="C:microtubule"/>
    <property type="evidence" value="ECO:0007669"/>
    <property type="project" value="UniProtKB-KW"/>
</dbReference>
<dbReference type="STRING" id="104452.A0A0L7KUV6"/>
<evidence type="ECO:0000313" key="4">
    <source>
        <dbReference type="Proteomes" id="UP000037510"/>
    </source>
</evidence>
<dbReference type="EMBL" id="JTDY01005527">
    <property type="protein sequence ID" value="KOB66915.1"/>
    <property type="molecule type" value="Genomic_DNA"/>
</dbReference>
<feature type="non-terminal residue" evidence="3">
    <location>
        <position position="1"/>
    </location>
</feature>
<name>A0A0L7KUV6_OPEBR</name>
<evidence type="ECO:0000256" key="1">
    <source>
        <dbReference type="ARBA" id="ARBA00022701"/>
    </source>
</evidence>
<gene>
    <name evidence="3" type="ORF">OBRU01_20519</name>
</gene>
<dbReference type="InterPro" id="IPR041470">
    <property type="entry name" value="GCP_N"/>
</dbReference>
<accession>A0A0L7KUV6</accession>
<comment type="caution">
    <text evidence="3">The sequence shown here is derived from an EMBL/GenBank/DDBJ whole genome shotgun (WGS) entry which is preliminary data.</text>
</comment>
<proteinExistence type="predicted"/>
<sequence>SESRGGAVLTVLHDKTNTLMGDTRAQEISLFLTERACRPYLSEFMIEDNELINKEELPVDYSADYWEKRYSIQKDRVPVFLVKFTDIILRTGKQTHYKNEHRRDQILAP</sequence>
<evidence type="ECO:0000313" key="3">
    <source>
        <dbReference type="EMBL" id="KOB66915.1"/>
    </source>
</evidence>
<keyword evidence="4" id="KW-1185">Reference proteome</keyword>
<protein>
    <submittedName>
        <fullName evidence="3">Gamma-tubulin complex component 2</fullName>
    </submittedName>
</protein>
<evidence type="ECO:0000259" key="2">
    <source>
        <dbReference type="Pfam" id="PF17681"/>
    </source>
</evidence>
<keyword evidence="1" id="KW-0493">Microtubule</keyword>
<reference evidence="3 4" key="1">
    <citation type="journal article" date="2015" name="Genome Biol. Evol.">
        <title>The genome of winter moth (Operophtera brumata) provides a genomic perspective on sexual dimorphism and phenology.</title>
        <authorList>
            <person name="Derks M.F."/>
            <person name="Smit S."/>
            <person name="Salis L."/>
            <person name="Schijlen E."/>
            <person name="Bossers A."/>
            <person name="Mateman C."/>
            <person name="Pijl A.S."/>
            <person name="de Ridder D."/>
            <person name="Groenen M.A."/>
            <person name="Visser M.E."/>
            <person name="Megens H.J."/>
        </authorList>
    </citation>
    <scope>NUCLEOTIDE SEQUENCE [LARGE SCALE GENOMIC DNA]</scope>
    <source>
        <strain evidence="3">WM2013NL</strain>
        <tissue evidence="3">Head and thorax</tissue>
    </source>
</reference>
<feature type="domain" description="Gamma tubulin complex component protein N-terminal" evidence="2">
    <location>
        <begin position="42"/>
        <end position="94"/>
    </location>
</feature>
<dbReference type="AlphaFoldDB" id="A0A0L7KUV6"/>
<dbReference type="Proteomes" id="UP000037510">
    <property type="component" value="Unassembled WGS sequence"/>
</dbReference>